<reference evidence="1" key="1">
    <citation type="submission" date="2023-06" db="EMBL/GenBank/DDBJ databases">
        <title>Genome-scale phylogeny and comparative genomics of the fungal order Sordariales.</title>
        <authorList>
            <consortium name="Lawrence Berkeley National Laboratory"/>
            <person name="Hensen N."/>
            <person name="Bonometti L."/>
            <person name="Westerberg I."/>
            <person name="Brannstrom I.O."/>
            <person name="Guillou S."/>
            <person name="Cros-Aarteil S."/>
            <person name="Calhoun S."/>
            <person name="Haridas S."/>
            <person name="Kuo A."/>
            <person name="Mondo S."/>
            <person name="Pangilinan J."/>
            <person name="Riley R."/>
            <person name="LaButti K."/>
            <person name="Andreopoulos B."/>
            <person name="Lipzen A."/>
            <person name="Chen C."/>
            <person name="Yanf M."/>
            <person name="Daum C."/>
            <person name="Ng V."/>
            <person name="Clum A."/>
            <person name="Steindorff A."/>
            <person name="Ohm R."/>
            <person name="Martin F."/>
            <person name="Silar P."/>
            <person name="Natvig D."/>
            <person name="Lalanne C."/>
            <person name="Gautier V."/>
            <person name="Ament-velasquez S.L."/>
            <person name="Kruys A."/>
            <person name="Hutchinson M.I."/>
            <person name="Powell A.J."/>
            <person name="Barry K."/>
            <person name="Miller A.N."/>
            <person name="Grigoriev I.V."/>
            <person name="Debuchy R."/>
            <person name="Gladieux P."/>
            <person name="Thoren M.H."/>
            <person name="Johannesson H."/>
        </authorList>
    </citation>
    <scope>NUCLEOTIDE SEQUENCE</scope>
    <source>
        <strain evidence="1">SMH3391-2</strain>
    </source>
</reference>
<evidence type="ECO:0000313" key="2">
    <source>
        <dbReference type="Proteomes" id="UP001174934"/>
    </source>
</evidence>
<proteinExistence type="predicted"/>
<dbReference type="AlphaFoldDB" id="A0AA40CH03"/>
<protein>
    <submittedName>
        <fullName evidence="1">Uncharacterized protein</fullName>
    </submittedName>
</protein>
<comment type="caution">
    <text evidence="1">The sequence shown here is derived from an EMBL/GenBank/DDBJ whole genome shotgun (WGS) entry which is preliminary data.</text>
</comment>
<dbReference type="PROSITE" id="PS51257">
    <property type="entry name" value="PROKAR_LIPOPROTEIN"/>
    <property type="match status" value="1"/>
</dbReference>
<gene>
    <name evidence="1" type="ORF">B0T17DRAFT_520259</name>
</gene>
<sequence>MILIEIRRPPSLLNLDRSLPTNILAGVGVSCGGDTVPFSIMRLLNLFVSHGSYLILASKQYQ</sequence>
<organism evidence="1 2">
    <name type="scientific">Bombardia bombarda</name>
    <dbReference type="NCBI Taxonomy" id="252184"/>
    <lineage>
        <taxon>Eukaryota</taxon>
        <taxon>Fungi</taxon>
        <taxon>Dikarya</taxon>
        <taxon>Ascomycota</taxon>
        <taxon>Pezizomycotina</taxon>
        <taxon>Sordariomycetes</taxon>
        <taxon>Sordariomycetidae</taxon>
        <taxon>Sordariales</taxon>
        <taxon>Lasiosphaeriaceae</taxon>
        <taxon>Bombardia</taxon>
    </lineage>
</organism>
<keyword evidence="2" id="KW-1185">Reference proteome</keyword>
<evidence type="ECO:0000313" key="1">
    <source>
        <dbReference type="EMBL" id="KAK0636919.1"/>
    </source>
</evidence>
<dbReference type="EMBL" id="JAULSR010000001">
    <property type="protein sequence ID" value="KAK0636919.1"/>
    <property type="molecule type" value="Genomic_DNA"/>
</dbReference>
<accession>A0AA40CH03</accession>
<dbReference type="Proteomes" id="UP001174934">
    <property type="component" value="Unassembled WGS sequence"/>
</dbReference>
<name>A0AA40CH03_9PEZI</name>